<organism evidence="1">
    <name type="scientific">Anguilla anguilla</name>
    <name type="common">European freshwater eel</name>
    <name type="synonym">Muraena anguilla</name>
    <dbReference type="NCBI Taxonomy" id="7936"/>
    <lineage>
        <taxon>Eukaryota</taxon>
        <taxon>Metazoa</taxon>
        <taxon>Chordata</taxon>
        <taxon>Craniata</taxon>
        <taxon>Vertebrata</taxon>
        <taxon>Euteleostomi</taxon>
        <taxon>Actinopterygii</taxon>
        <taxon>Neopterygii</taxon>
        <taxon>Teleostei</taxon>
        <taxon>Anguilliformes</taxon>
        <taxon>Anguillidae</taxon>
        <taxon>Anguilla</taxon>
    </lineage>
</organism>
<reference evidence="1" key="1">
    <citation type="submission" date="2014-11" db="EMBL/GenBank/DDBJ databases">
        <authorList>
            <person name="Amaro Gonzalez C."/>
        </authorList>
    </citation>
    <scope>NUCLEOTIDE SEQUENCE</scope>
</reference>
<dbReference type="AlphaFoldDB" id="A0A0E9UIM5"/>
<evidence type="ECO:0000313" key="1">
    <source>
        <dbReference type="EMBL" id="JAH65719.1"/>
    </source>
</evidence>
<protein>
    <submittedName>
        <fullName evidence="1">Uncharacterized protein</fullName>
    </submittedName>
</protein>
<reference evidence="1" key="2">
    <citation type="journal article" date="2015" name="Fish Shellfish Immunol.">
        <title>Early steps in the European eel (Anguilla anguilla)-Vibrio vulnificus interaction in the gills: Role of the RtxA13 toxin.</title>
        <authorList>
            <person name="Callol A."/>
            <person name="Pajuelo D."/>
            <person name="Ebbesson L."/>
            <person name="Teles M."/>
            <person name="MacKenzie S."/>
            <person name="Amaro C."/>
        </authorList>
    </citation>
    <scope>NUCLEOTIDE SEQUENCE</scope>
</reference>
<proteinExistence type="predicted"/>
<sequence>MPVVRCSRGFENHVKALSIK</sequence>
<accession>A0A0E9UIM5</accession>
<name>A0A0E9UIM5_ANGAN</name>
<dbReference type="EMBL" id="GBXM01042858">
    <property type="protein sequence ID" value="JAH65719.1"/>
    <property type="molecule type" value="Transcribed_RNA"/>
</dbReference>